<evidence type="ECO:0000313" key="2">
    <source>
        <dbReference type="Proteomes" id="UP000318509"/>
    </source>
</evidence>
<evidence type="ECO:0000313" key="1">
    <source>
        <dbReference type="EMBL" id="TMI91441.1"/>
    </source>
</evidence>
<proteinExistence type="predicted"/>
<dbReference type="InterPro" id="IPR013424">
    <property type="entry name" value="Ice-binding_C"/>
</dbReference>
<organism evidence="1 2">
    <name type="scientific">Candidatus Segetimicrobium genomatis</name>
    <dbReference type="NCBI Taxonomy" id="2569760"/>
    <lineage>
        <taxon>Bacteria</taxon>
        <taxon>Bacillati</taxon>
        <taxon>Candidatus Sysuimicrobiota</taxon>
        <taxon>Candidatus Sysuimicrobiia</taxon>
        <taxon>Candidatus Sysuimicrobiales</taxon>
        <taxon>Candidatus Segetimicrobiaceae</taxon>
        <taxon>Candidatus Segetimicrobium</taxon>
    </lineage>
</organism>
<name>A0A537K6P9_9BACT</name>
<comment type="caution">
    <text evidence="1">The sequence shown here is derived from an EMBL/GenBank/DDBJ whole genome shotgun (WGS) entry which is preliminary data.</text>
</comment>
<protein>
    <submittedName>
        <fullName evidence="1">PEP-CTERM sorting domain-containing protein</fullName>
    </submittedName>
</protein>
<dbReference type="AlphaFoldDB" id="A0A537K6P9"/>
<gene>
    <name evidence="1" type="ORF">E6H00_03990</name>
</gene>
<dbReference type="EMBL" id="VBAK01000093">
    <property type="protein sequence ID" value="TMI91441.1"/>
    <property type="molecule type" value="Genomic_DNA"/>
</dbReference>
<reference evidence="1 2" key="1">
    <citation type="journal article" date="2019" name="Nat. Microbiol.">
        <title>Mediterranean grassland soil C-N compound turnover is dependent on rainfall and depth, and is mediated by genomically divergent microorganisms.</title>
        <authorList>
            <person name="Diamond S."/>
            <person name="Andeer P.F."/>
            <person name="Li Z."/>
            <person name="Crits-Christoph A."/>
            <person name="Burstein D."/>
            <person name="Anantharaman K."/>
            <person name="Lane K.R."/>
            <person name="Thomas B.C."/>
            <person name="Pan C."/>
            <person name="Northen T.R."/>
            <person name="Banfield J.F."/>
        </authorList>
    </citation>
    <scope>NUCLEOTIDE SEQUENCE [LARGE SCALE GENOMIC DNA]</scope>
    <source>
        <strain evidence="1">NP_3</strain>
    </source>
</reference>
<dbReference type="Proteomes" id="UP000318509">
    <property type="component" value="Unassembled WGS sequence"/>
</dbReference>
<accession>A0A537K6P9</accession>
<dbReference type="NCBIfam" id="TIGR02595">
    <property type="entry name" value="PEP_CTERM"/>
    <property type="match status" value="1"/>
</dbReference>
<sequence length="205" mass="20783">MKDSVRLNHPVRSAWMIEGRGVMSRFLCFLGVCGLLAGASLMLPGVASAAIATCGGSSPNFSISETPGFLFSPEKYECTMSPGPSSSVNVDLIQGGLVSDNVQISTGGLVTLVSDGESGMPATSGAGQTQEVTVACPAGFGPENEPGGEATCNGATLSLRFASGNGSLMVYSDIGTVPEPSTGLLLGAALPALLGIRRRSIRVRA</sequence>